<dbReference type="Proteomes" id="UP001142175">
    <property type="component" value="Unassembled WGS sequence"/>
</dbReference>
<dbReference type="Pfam" id="PF13366">
    <property type="entry name" value="PDDEXK_3"/>
    <property type="match status" value="1"/>
</dbReference>
<dbReference type="EMBL" id="JANSUY010000003">
    <property type="protein sequence ID" value="MCR9014673.1"/>
    <property type="molecule type" value="Genomic_DNA"/>
</dbReference>
<evidence type="ECO:0000313" key="2">
    <source>
        <dbReference type="Proteomes" id="UP001142175"/>
    </source>
</evidence>
<sequence length="137" mass="15827">MKVTKTYLNNLTYKINGAAIEVHKHLGPGLLESVYHKCLAHELELRGIQFISEMSVPVNYKGLEIRTDFRCDFFIENIITVELKAVEKIPNIDEARLLNYMKLLKSPKGIMFNFNVINLFQEGQKTYVNSFFADLPE</sequence>
<comment type="caution">
    <text evidence="1">The sequence shown here is derived from an EMBL/GenBank/DDBJ whole genome shotgun (WGS) entry which is preliminary data.</text>
</comment>
<accession>A0A9X2SZM4</accession>
<dbReference type="NCBIfam" id="TIGR04256">
    <property type="entry name" value="GxxExxY"/>
    <property type="match status" value="1"/>
</dbReference>
<name>A0A9X2SZM4_9BACT</name>
<organism evidence="1 2">
    <name type="scientific">Aquiflexum gelatinilyticum</name>
    <dbReference type="NCBI Taxonomy" id="2961943"/>
    <lineage>
        <taxon>Bacteria</taxon>
        <taxon>Pseudomonadati</taxon>
        <taxon>Bacteroidota</taxon>
        <taxon>Cytophagia</taxon>
        <taxon>Cytophagales</taxon>
        <taxon>Cyclobacteriaceae</taxon>
        <taxon>Aquiflexum</taxon>
    </lineage>
</organism>
<proteinExistence type="predicted"/>
<reference evidence="1" key="1">
    <citation type="submission" date="2022-08" db="EMBL/GenBank/DDBJ databases">
        <authorList>
            <person name="Zhang D."/>
        </authorList>
    </citation>
    <scope>NUCLEOTIDE SEQUENCE</scope>
    <source>
        <strain evidence="1">XJ19-11</strain>
    </source>
</reference>
<evidence type="ECO:0000313" key="1">
    <source>
        <dbReference type="EMBL" id="MCR9014673.1"/>
    </source>
</evidence>
<dbReference type="AlphaFoldDB" id="A0A9X2SZM4"/>
<dbReference type="RefSeq" id="WP_258422554.1">
    <property type="nucleotide sequence ID" value="NZ_JANAEZ010000003.1"/>
</dbReference>
<dbReference type="InterPro" id="IPR026350">
    <property type="entry name" value="GxxExxY"/>
</dbReference>
<keyword evidence="2" id="KW-1185">Reference proteome</keyword>
<protein>
    <submittedName>
        <fullName evidence="1">GxxExxY protein</fullName>
    </submittedName>
</protein>
<gene>
    <name evidence="1" type="ORF">NU887_06460</name>
</gene>